<dbReference type="GO" id="GO:0004534">
    <property type="term" value="F:5'-3' RNA exonuclease activity"/>
    <property type="evidence" value="ECO:0007669"/>
    <property type="project" value="TreeGrafter"/>
</dbReference>
<dbReference type="GO" id="GO:0005847">
    <property type="term" value="C:mRNA cleavage and polyadenylation specificity factor complex"/>
    <property type="evidence" value="ECO:0007669"/>
    <property type="project" value="TreeGrafter"/>
</dbReference>
<sequence>MEADESSDNLIITPLGSGQEVGRSCHYLTFKGKKVLVCLIEFCPNFTYLLLFARNQLGAVLQLDCGIHPGMSGFDALPFVDYVDCEELDLLLVIDFHEQKEVNGIKFWCHVAGHVLGACMFMIEIAGIRILYTGDFSRIEDRHLCAAELPSVSPDVLICESTYGTQIHESREEREKSTVHEIVGRGGRCLIPAFALGRAQELLLILDEYWEAHPELQDIPVYYASSLAKKCMAVYQTFVSGMNSRIQKQIALNNPFVFKHVSNLKVCHSSAIQSFYYFLHNFYYCIAYLSL</sequence>
<dbReference type="PANTHER" id="PTHR11203">
    <property type="entry name" value="CLEAVAGE AND POLYADENYLATION SPECIFICITY FACTOR FAMILY MEMBER"/>
    <property type="match status" value="1"/>
</dbReference>
<dbReference type="PANTHER" id="PTHR11203:SF11">
    <property type="entry name" value="CLEAVAGE AND POLYADENYLATION SPECIFICITY FACTOR SUBUNIT 3"/>
    <property type="match status" value="1"/>
</dbReference>
<dbReference type="GO" id="GO:0004521">
    <property type="term" value="F:RNA endonuclease activity"/>
    <property type="evidence" value="ECO:0007669"/>
    <property type="project" value="TreeGrafter"/>
</dbReference>
<dbReference type="AlphaFoldDB" id="A0A183EDG7"/>
<dbReference type="Proteomes" id="UP000271098">
    <property type="component" value="Unassembled WGS sequence"/>
</dbReference>
<dbReference type="Pfam" id="PF10996">
    <property type="entry name" value="Beta-Casp"/>
    <property type="match status" value="1"/>
</dbReference>
<dbReference type="InterPro" id="IPR050698">
    <property type="entry name" value="MBL"/>
</dbReference>
<accession>A0A183EDG7</accession>
<dbReference type="InterPro" id="IPR022712">
    <property type="entry name" value="Beta_Casp"/>
</dbReference>
<proteinExistence type="predicted"/>
<dbReference type="SUPFAM" id="SSF56281">
    <property type="entry name" value="Metallo-hydrolase/oxidoreductase"/>
    <property type="match status" value="1"/>
</dbReference>
<dbReference type="GO" id="GO:0003723">
    <property type="term" value="F:RNA binding"/>
    <property type="evidence" value="ECO:0007669"/>
    <property type="project" value="TreeGrafter"/>
</dbReference>
<organism evidence="5">
    <name type="scientific">Gongylonema pulchrum</name>
    <dbReference type="NCBI Taxonomy" id="637853"/>
    <lineage>
        <taxon>Eukaryota</taxon>
        <taxon>Metazoa</taxon>
        <taxon>Ecdysozoa</taxon>
        <taxon>Nematoda</taxon>
        <taxon>Chromadorea</taxon>
        <taxon>Rhabditida</taxon>
        <taxon>Spirurina</taxon>
        <taxon>Spiruromorpha</taxon>
        <taxon>Spiruroidea</taxon>
        <taxon>Gongylonematidae</taxon>
        <taxon>Gongylonema</taxon>
    </lineage>
</organism>
<dbReference type="InterPro" id="IPR036866">
    <property type="entry name" value="RibonucZ/Hydroxyglut_hydro"/>
</dbReference>
<protein>
    <submittedName>
        <fullName evidence="5">Beta-Casp domain-containing protein</fullName>
    </submittedName>
</protein>
<reference evidence="3 4" key="2">
    <citation type="submission" date="2018-11" db="EMBL/GenBank/DDBJ databases">
        <authorList>
            <consortium name="Pathogen Informatics"/>
        </authorList>
    </citation>
    <scope>NUCLEOTIDE SEQUENCE [LARGE SCALE GENOMIC DNA]</scope>
</reference>
<gene>
    <name evidence="3" type="ORF">GPUH_LOCUS19009</name>
</gene>
<dbReference type="WBParaSite" id="GPUH_0001903301-mRNA-1">
    <property type="protein sequence ID" value="GPUH_0001903301-mRNA-1"/>
    <property type="gene ID" value="GPUH_0001903301"/>
</dbReference>
<reference evidence="5" key="1">
    <citation type="submission" date="2016-06" db="UniProtKB">
        <authorList>
            <consortium name="WormBaseParasite"/>
        </authorList>
    </citation>
    <scope>IDENTIFICATION</scope>
</reference>
<keyword evidence="1" id="KW-0378">Hydrolase</keyword>
<dbReference type="SMART" id="SM01027">
    <property type="entry name" value="Beta-Casp"/>
    <property type="match status" value="1"/>
</dbReference>
<keyword evidence="4" id="KW-1185">Reference proteome</keyword>
<evidence type="ECO:0000259" key="2">
    <source>
        <dbReference type="SMART" id="SM01027"/>
    </source>
</evidence>
<name>A0A183EDG7_9BILA</name>
<evidence type="ECO:0000256" key="1">
    <source>
        <dbReference type="ARBA" id="ARBA00022801"/>
    </source>
</evidence>
<dbReference type="GO" id="GO:0006398">
    <property type="term" value="P:mRNA 3'-end processing by stem-loop binding and cleavage"/>
    <property type="evidence" value="ECO:0007669"/>
    <property type="project" value="TreeGrafter"/>
</dbReference>
<dbReference type="EMBL" id="UYRT01087755">
    <property type="protein sequence ID" value="VDN32951.1"/>
    <property type="molecule type" value="Genomic_DNA"/>
</dbReference>
<dbReference type="OrthoDB" id="10249535at2759"/>
<dbReference type="Gene3D" id="3.60.15.10">
    <property type="entry name" value="Ribonuclease Z/Hydroxyacylglutathione hydrolase-like"/>
    <property type="match status" value="2"/>
</dbReference>
<feature type="domain" description="Beta-Casp" evidence="2">
    <location>
        <begin position="199"/>
        <end position="289"/>
    </location>
</feature>
<evidence type="ECO:0000313" key="4">
    <source>
        <dbReference type="Proteomes" id="UP000271098"/>
    </source>
</evidence>
<evidence type="ECO:0000313" key="5">
    <source>
        <dbReference type="WBParaSite" id="GPUH_0001903301-mRNA-1"/>
    </source>
</evidence>
<evidence type="ECO:0000313" key="3">
    <source>
        <dbReference type="EMBL" id="VDN32951.1"/>
    </source>
</evidence>